<name>A0ACA9PTC1_9GLOM</name>
<keyword evidence="2" id="KW-1185">Reference proteome</keyword>
<protein>
    <submittedName>
        <fullName evidence="1">15210_t:CDS:1</fullName>
    </submittedName>
</protein>
<comment type="caution">
    <text evidence="1">The sequence shown here is derived from an EMBL/GenBank/DDBJ whole genome shotgun (WGS) entry which is preliminary data.</text>
</comment>
<feature type="non-terminal residue" evidence="1">
    <location>
        <position position="1"/>
    </location>
</feature>
<dbReference type="EMBL" id="CAJVPW010029084">
    <property type="protein sequence ID" value="CAG8720137.1"/>
    <property type="molecule type" value="Genomic_DNA"/>
</dbReference>
<gene>
    <name evidence="1" type="ORF">SPELUC_LOCUS12375</name>
</gene>
<organism evidence="1 2">
    <name type="scientific">Cetraspora pellucida</name>
    <dbReference type="NCBI Taxonomy" id="1433469"/>
    <lineage>
        <taxon>Eukaryota</taxon>
        <taxon>Fungi</taxon>
        <taxon>Fungi incertae sedis</taxon>
        <taxon>Mucoromycota</taxon>
        <taxon>Glomeromycotina</taxon>
        <taxon>Glomeromycetes</taxon>
        <taxon>Diversisporales</taxon>
        <taxon>Gigasporaceae</taxon>
        <taxon>Cetraspora</taxon>
    </lineage>
</organism>
<reference evidence="1" key="1">
    <citation type="submission" date="2021-06" db="EMBL/GenBank/DDBJ databases">
        <authorList>
            <person name="Kallberg Y."/>
            <person name="Tangrot J."/>
            <person name="Rosling A."/>
        </authorList>
    </citation>
    <scope>NUCLEOTIDE SEQUENCE</scope>
    <source>
        <strain evidence="1">28 12/20/2015</strain>
    </source>
</reference>
<evidence type="ECO:0000313" key="2">
    <source>
        <dbReference type="Proteomes" id="UP000789366"/>
    </source>
</evidence>
<evidence type="ECO:0000313" key="1">
    <source>
        <dbReference type="EMBL" id="CAG8720137.1"/>
    </source>
</evidence>
<dbReference type="Proteomes" id="UP000789366">
    <property type="component" value="Unassembled WGS sequence"/>
</dbReference>
<sequence>QENGLYNLLASLYNSIPMNNMLTNTKQEDSDEFKVVILKRKHKNKFKIAILEENRSNKMNLK</sequence>
<feature type="non-terminal residue" evidence="1">
    <location>
        <position position="62"/>
    </location>
</feature>
<proteinExistence type="predicted"/>
<accession>A0ACA9PTC1</accession>